<evidence type="ECO:0000313" key="2">
    <source>
        <dbReference type="EMBL" id="ULT80076.1"/>
    </source>
</evidence>
<gene>
    <name evidence="2" type="ORF">L3Y34_010566</name>
</gene>
<proteinExistence type="predicted"/>
<name>A0AAE8ZLU0_CAEBR</name>
<organism evidence="2 3">
    <name type="scientific">Caenorhabditis briggsae</name>
    <dbReference type="NCBI Taxonomy" id="6238"/>
    <lineage>
        <taxon>Eukaryota</taxon>
        <taxon>Metazoa</taxon>
        <taxon>Ecdysozoa</taxon>
        <taxon>Nematoda</taxon>
        <taxon>Chromadorea</taxon>
        <taxon>Rhabditida</taxon>
        <taxon>Rhabditina</taxon>
        <taxon>Rhabditomorpha</taxon>
        <taxon>Rhabditoidea</taxon>
        <taxon>Rhabditidae</taxon>
        <taxon>Peloderinae</taxon>
        <taxon>Caenorhabditis</taxon>
    </lineage>
</organism>
<feature type="compositionally biased region" description="Basic and acidic residues" evidence="1">
    <location>
        <begin position="14"/>
        <end position="29"/>
    </location>
</feature>
<dbReference type="EMBL" id="CP090896">
    <property type="protein sequence ID" value="ULT80076.1"/>
    <property type="molecule type" value="Genomic_DNA"/>
</dbReference>
<reference evidence="2 3" key="1">
    <citation type="submission" date="2022-05" db="EMBL/GenBank/DDBJ databases">
        <title>Chromosome-level reference genomes for two strains of Caenorhabditis briggsae: an improved platform for comparative genomics.</title>
        <authorList>
            <person name="Stevens L."/>
            <person name="Andersen E.C."/>
        </authorList>
    </citation>
    <scope>NUCLEOTIDE SEQUENCE [LARGE SCALE GENOMIC DNA]</scope>
    <source>
        <strain evidence="2">QX1410_ONT</strain>
        <tissue evidence="2">Whole-organism</tissue>
    </source>
</reference>
<evidence type="ECO:0000313" key="3">
    <source>
        <dbReference type="Proteomes" id="UP000827892"/>
    </source>
</evidence>
<dbReference type="AlphaFoldDB" id="A0AAE8ZLU0"/>
<evidence type="ECO:0000256" key="1">
    <source>
        <dbReference type="SAM" id="MobiDB-lite"/>
    </source>
</evidence>
<accession>A0AAE8ZLU0</accession>
<feature type="region of interest" description="Disordered" evidence="1">
    <location>
        <begin position="172"/>
        <end position="242"/>
    </location>
</feature>
<sequence length="242" mass="27353">MKKKKKAPPGKPVRKPETIQDKGPKKHDFNLPYLASDIDSDYENFLSADEEYEEERPVLKRSESSESVFANIYKTDNLFDKVSGFYRQKVNPVVHPTAQIKRMKPTTATRFDGSEGQGFVWKQCPSSSSSSTWMSMVLQARHLTFILHALLFLLNRVLVDQCSMMCQVNNGNLPEAPRPSIPEAPRPSIPEAPRPSIPEGRDQNADPMEQDEEDNKNLPGPGPATLEMRNLNLQLDVPMEED</sequence>
<protein>
    <submittedName>
        <fullName evidence="2">Uncharacterized protein</fullName>
    </submittedName>
</protein>
<feature type="region of interest" description="Disordered" evidence="1">
    <location>
        <begin position="1"/>
        <end position="29"/>
    </location>
</feature>
<feature type="compositionally biased region" description="Pro residues" evidence="1">
    <location>
        <begin position="176"/>
        <end position="196"/>
    </location>
</feature>
<dbReference type="Proteomes" id="UP000827892">
    <property type="component" value="Chromosome X"/>
</dbReference>